<feature type="transmembrane region" description="Helical" evidence="2">
    <location>
        <begin position="355"/>
        <end position="376"/>
    </location>
</feature>
<feature type="transmembrane region" description="Helical" evidence="2">
    <location>
        <begin position="134"/>
        <end position="153"/>
    </location>
</feature>
<dbReference type="OrthoDB" id="9805022at2"/>
<evidence type="ECO:0000313" key="5">
    <source>
        <dbReference type="Proteomes" id="UP000190675"/>
    </source>
</evidence>
<feature type="transmembrane region" description="Helical" evidence="2">
    <location>
        <begin position="207"/>
        <end position="227"/>
    </location>
</feature>
<comment type="subcellular location">
    <subcellularLocation>
        <location evidence="2">Cell inner membrane</location>
        <topology evidence="2">Multi-pass membrane protein</topology>
    </subcellularLocation>
</comment>
<keyword evidence="2" id="KW-1003">Cell membrane</keyword>
<proteinExistence type="inferred from homology"/>
<gene>
    <name evidence="4" type="ORF">SAMN05444169_8646</name>
</gene>
<dbReference type="InterPro" id="IPR036513">
    <property type="entry name" value="STAS_dom_sf"/>
</dbReference>
<dbReference type="Gene3D" id="3.30.750.24">
    <property type="entry name" value="STAS domain"/>
    <property type="match status" value="1"/>
</dbReference>
<dbReference type="Pfam" id="PF13466">
    <property type="entry name" value="STAS_2"/>
    <property type="match status" value="1"/>
</dbReference>
<protein>
    <submittedName>
        <fullName evidence="4">Phospholipid/cholesterol/gamma-HCH transport system permease protein</fullName>
    </submittedName>
</protein>
<evidence type="ECO:0000256" key="1">
    <source>
        <dbReference type="ARBA" id="ARBA00003787"/>
    </source>
</evidence>
<evidence type="ECO:0000256" key="2">
    <source>
        <dbReference type="RuleBase" id="RU362044"/>
    </source>
</evidence>
<dbReference type="GO" id="GO:0043190">
    <property type="term" value="C:ATP-binding cassette (ABC) transporter complex"/>
    <property type="evidence" value="ECO:0007669"/>
    <property type="project" value="InterPro"/>
</dbReference>
<feature type="transmembrane region" description="Helical" evidence="2">
    <location>
        <begin position="265"/>
        <end position="294"/>
    </location>
</feature>
<dbReference type="EMBL" id="LT670818">
    <property type="protein sequence ID" value="SHH66266.1"/>
    <property type="molecule type" value="Genomic_DNA"/>
</dbReference>
<keyword evidence="2" id="KW-0812">Transmembrane</keyword>
<dbReference type="InterPro" id="IPR003453">
    <property type="entry name" value="ABC_MlaE_roteobac"/>
</dbReference>
<comment type="similarity">
    <text evidence="2">Belongs to the MlaE permease family.</text>
</comment>
<reference evidence="4 5" key="1">
    <citation type="submission" date="2016-11" db="EMBL/GenBank/DDBJ databases">
        <authorList>
            <person name="Jaros S."/>
            <person name="Januszkiewicz K."/>
            <person name="Wedrychowicz H."/>
        </authorList>
    </citation>
    <scope>NUCLEOTIDE SEQUENCE [LARGE SCALE GENOMIC DNA]</scope>
    <source>
        <strain evidence="4 5">GAS242</strain>
    </source>
</reference>
<dbReference type="GO" id="GO:0005548">
    <property type="term" value="F:phospholipid transporter activity"/>
    <property type="evidence" value="ECO:0007669"/>
    <property type="project" value="TreeGrafter"/>
</dbReference>
<dbReference type="NCBIfam" id="TIGR00056">
    <property type="entry name" value="MlaE family lipid ABC transporter permease subunit"/>
    <property type="match status" value="1"/>
</dbReference>
<feature type="transmembrane region" description="Helical" evidence="2">
    <location>
        <begin position="165"/>
        <end position="187"/>
    </location>
</feature>
<feature type="domain" description="MlaB-like STAS" evidence="3">
    <location>
        <begin position="22"/>
        <end position="88"/>
    </location>
</feature>
<sequence length="378" mass="40104">MASPPLLTATPSGDVLELHPGGSWTAANVTTLEALSDGVADQLERSKAVKVDMAGVRELDTLGAWLLEKISRRAASAGHRTEVVGVAENYAGLIEEVRQVNRRTPAPVPALNPVVARVNDVGRSAVNATDDVSAFLQMLGSLFLALVGVLRRPRSLRLTSLIYQLYRVGFQAIPIMVLITFLIGAIIAQQGFFHFRKFGADSYVVDMVGILVLRELGLLIVAIMVAGRSGSAYTAELGSMKMREEIDALSTMGLDPVEVLILPRIVALIFALPILSFIGSMAALYGGGLVAQFYGGMGPAIYIARLHDAVSVTSFQVGIIKAPFMALAIGIVACSEGLRVKGSAESLGKQTTTSVVKSIFLVIVLDGLFAVFFASIGM</sequence>
<evidence type="ECO:0000313" key="4">
    <source>
        <dbReference type="EMBL" id="SHH66266.1"/>
    </source>
</evidence>
<dbReference type="InterPro" id="IPR030802">
    <property type="entry name" value="Permease_MalE"/>
</dbReference>
<keyword evidence="2" id="KW-0997">Cell inner membrane</keyword>
<dbReference type="SUPFAM" id="SSF52091">
    <property type="entry name" value="SpoIIaa-like"/>
    <property type="match status" value="1"/>
</dbReference>
<name>A0A1M5UTL7_9BRAD</name>
<dbReference type="PANTHER" id="PTHR30188">
    <property type="entry name" value="ABC TRANSPORTER PERMEASE PROTEIN-RELATED"/>
    <property type="match status" value="1"/>
</dbReference>
<keyword evidence="2" id="KW-1133">Transmembrane helix</keyword>
<dbReference type="InterPro" id="IPR058548">
    <property type="entry name" value="MlaB-like_STAS"/>
</dbReference>
<feature type="transmembrane region" description="Helical" evidence="2">
    <location>
        <begin position="314"/>
        <end position="334"/>
    </location>
</feature>
<dbReference type="Pfam" id="PF02405">
    <property type="entry name" value="MlaE"/>
    <property type="match status" value="1"/>
</dbReference>
<dbReference type="Proteomes" id="UP000190675">
    <property type="component" value="Chromosome I"/>
</dbReference>
<dbReference type="AlphaFoldDB" id="A0A1M5UTL7"/>
<comment type="function">
    <text evidence="1">Could be part of an ABC transporter complex.</text>
</comment>
<keyword evidence="2" id="KW-0472">Membrane</keyword>
<evidence type="ECO:0000259" key="3">
    <source>
        <dbReference type="Pfam" id="PF13466"/>
    </source>
</evidence>
<dbReference type="PANTHER" id="PTHR30188:SF3">
    <property type="entry name" value="ABC TRANSPORTER PERMEASE"/>
    <property type="match status" value="1"/>
</dbReference>
<accession>A0A1M5UTL7</accession>
<dbReference type="RefSeq" id="WP_079572104.1">
    <property type="nucleotide sequence ID" value="NZ_LT670818.1"/>
</dbReference>
<organism evidence="4 5">
    <name type="scientific">Bradyrhizobium erythrophlei</name>
    <dbReference type="NCBI Taxonomy" id="1437360"/>
    <lineage>
        <taxon>Bacteria</taxon>
        <taxon>Pseudomonadati</taxon>
        <taxon>Pseudomonadota</taxon>
        <taxon>Alphaproteobacteria</taxon>
        <taxon>Hyphomicrobiales</taxon>
        <taxon>Nitrobacteraceae</taxon>
        <taxon>Bradyrhizobium</taxon>
    </lineage>
</organism>